<evidence type="ECO:0000256" key="9">
    <source>
        <dbReference type="SAM" id="Phobius"/>
    </source>
</evidence>
<keyword evidence="9" id="KW-0812">Transmembrane</keyword>
<dbReference type="SMART" id="SM00977">
    <property type="entry name" value="TilS_C"/>
    <property type="match status" value="1"/>
</dbReference>
<evidence type="ECO:0000256" key="3">
    <source>
        <dbReference type="ARBA" id="ARBA00022598"/>
    </source>
</evidence>
<reference evidence="11 12" key="1">
    <citation type="submission" date="2019-07" db="EMBL/GenBank/DDBJ databases">
        <title>Buchnera limit thermal tolerance of host aphids.</title>
        <authorList>
            <person name="Zhang B."/>
            <person name="Moran N."/>
        </authorList>
    </citation>
    <scope>NUCLEOTIDE SEQUENCE [LARGE SCALE GENOMIC DNA]</scope>
    <source>
        <strain evidence="11 12">Ago-UT1</strain>
    </source>
</reference>
<dbReference type="Pfam" id="PF01171">
    <property type="entry name" value="ATP_bind_3"/>
    <property type="match status" value="1"/>
</dbReference>
<dbReference type="InterPro" id="IPR012094">
    <property type="entry name" value="tRNA_Ile_lys_synt"/>
</dbReference>
<keyword evidence="9" id="KW-0472">Membrane</keyword>
<dbReference type="SUPFAM" id="SSF82829">
    <property type="entry name" value="MesJ substrate recognition domain-like"/>
    <property type="match status" value="1"/>
</dbReference>
<protein>
    <recommendedName>
        <fullName evidence="8">tRNA(Ile)-lysidine synthase</fullName>
        <ecNumber evidence="8">6.3.4.19</ecNumber>
    </recommendedName>
    <alternativeName>
        <fullName evidence="8">tRNA(Ile)-2-lysyl-cytidine synthase</fullName>
    </alternativeName>
    <alternativeName>
        <fullName evidence="8">tRNA(Ile)-lysidine synthetase</fullName>
    </alternativeName>
</protein>
<dbReference type="RefSeq" id="WP_158346027.1">
    <property type="nucleotide sequence ID" value="NZ_CP042426.1"/>
</dbReference>
<feature type="binding site" evidence="8">
    <location>
        <begin position="19"/>
        <end position="24"/>
    </location>
    <ligand>
        <name>ATP</name>
        <dbReference type="ChEBI" id="CHEBI:30616"/>
    </ligand>
</feature>
<comment type="subcellular location">
    <subcellularLocation>
        <location evidence="1 8">Cytoplasm</location>
    </subcellularLocation>
</comment>
<sequence>MIQNIIQQNKYKLFLVAYSGGMDSTVLLHYLFTMKKYNPQISIRAIHINHNVQNDSKKWQTHCVNVCKEYNIPLIIEKIDINITKNIEEQLRIKRYNLIYKNLLDKEILLTGHHLNDQCETFFLALKRGSGPTGLSAMHSETIFGKTKIIRPFLTKTKEEIKNLANLNKLKWIEDFTNFNTNYERNFIRHKILPVFEEKWPFFLKNCFRTTQICNEETTLKNILLKEKIQQYLNFNECLNISNFKCLRKELCVALIRYWIIFLKNIKKVSYKNIQCIYNKIMYNQENYNLKVIVQKNEIRCYKKFLYFVKIKKDIRNLIIFWHNTENKLKLPNNLGYIIKNNQTGINLPKPKNNALINIRFQHSGKIFIIGRHKRRNIKKIWQEHNIPPWLRNQIPLLFYNDQLISALGVFIVNQKTKNQDNEKKNQWYISWINDIRVNNGNHFLFK</sequence>
<dbReference type="PANTHER" id="PTHR43033:SF1">
    <property type="entry name" value="TRNA(ILE)-LYSIDINE SYNTHASE-RELATED"/>
    <property type="match status" value="1"/>
</dbReference>
<dbReference type="OrthoDB" id="9807403at2"/>
<dbReference type="GO" id="GO:0032267">
    <property type="term" value="F:tRNA(Ile)-lysidine synthase activity"/>
    <property type="evidence" value="ECO:0007669"/>
    <property type="project" value="UniProtKB-EC"/>
</dbReference>
<organism evidence="11 12">
    <name type="scientific">Buchnera aphidicola</name>
    <name type="common">Aphis gossypii</name>
    <dbReference type="NCBI Taxonomy" id="98785"/>
    <lineage>
        <taxon>Bacteria</taxon>
        <taxon>Pseudomonadati</taxon>
        <taxon>Pseudomonadota</taxon>
        <taxon>Gammaproteobacteria</taxon>
        <taxon>Enterobacterales</taxon>
        <taxon>Erwiniaceae</taxon>
        <taxon>Buchnera</taxon>
    </lineage>
</organism>
<evidence type="ECO:0000256" key="7">
    <source>
        <dbReference type="ARBA" id="ARBA00048539"/>
    </source>
</evidence>
<evidence type="ECO:0000256" key="2">
    <source>
        <dbReference type="ARBA" id="ARBA00022490"/>
    </source>
</evidence>
<comment type="catalytic activity">
    <reaction evidence="7 8">
        <text>cytidine(34) in tRNA(Ile2) + L-lysine + ATP = lysidine(34) in tRNA(Ile2) + AMP + diphosphate + H(+)</text>
        <dbReference type="Rhea" id="RHEA:43744"/>
        <dbReference type="Rhea" id="RHEA-COMP:10625"/>
        <dbReference type="Rhea" id="RHEA-COMP:10670"/>
        <dbReference type="ChEBI" id="CHEBI:15378"/>
        <dbReference type="ChEBI" id="CHEBI:30616"/>
        <dbReference type="ChEBI" id="CHEBI:32551"/>
        <dbReference type="ChEBI" id="CHEBI:33019"/>
        <dbReference type="ChEBI" id="CHEBI:82748"/>
        <dbReference type="ChEBI" id="CHEBI:83665"/>
        <dbReference type="ChEBI" id="CHEBI:456215"/>
        <dbReference type="EC" id="6.3.4.19"/>
    </reaction>
</comment>
<comment type="domain">
    <text evidence="8">The N-terminal region contains the highly conserved SGGXDS motif, predicted to be a P-loop motif involved in ATP binding.</text>
</comment>
<dbReference type="AlphaFoldDB" id="A0A5J6ZBF2"/>
<dbReference type="CDD" id="cd01992">
    <property type="entry name" value="TilS_N"/>
    <property type="match status" value="1"/>
</dbReference>
<evidence type="ECO:0000313" key="11">
    <source>
        <dbReference type="EMBL" id="QFQ31958.1"/>
    </source>
</evidence>
<dbReference type="EMBL" id="CP042426">
    <property type="protein sequence ID" value="QFQ31958.1"/>
    <property type="molecule type" value="Genomic_DNA"/>
</dbReference>
<evidence type="ECO:0000256" key="4">
    <source>
        <dbReference type="ARBA" id="ARBA00022694"/>
    </source>
</evidence>
<gene>
    <name evidence="8 11" type="primary">tilS</name>
    <name evidence="11" type="ORF">FQV32_00770</name>
</gene>
<dbReference type="InterPro" id="IPR011063">
    <property type="entry name" value="TilS/TtcA_N"/>
</dbReference>
<evidence type="ECO:0000256" key="6">
    <source>
        <dbReference type="ARBA" id="ARBA00022840"/>
    </source>
</evidence>
<dbReference type="GO" id="GO:0005737">
    <property type="term" value="C:cytoplasm"/>
    <property type="evidence" value="ECO:0007669"/>
    <property type="project" value="UniProtKB-SubCell"/>
</dbReference>
<evidence type="ECO:0000256" key="8">
    <source>
        <dbReference type="HAMAP-Rule" id="MF_01161"/>
    </source>
</evidence>
<dbReference type="PANTHER" id="PTHR43033">
    <property type="entry name" value="TRNA(ILE)-LYSIDINE SYNTHASE-RELATED"/>
    <property type="match status" value="1"/>
</dbReference>
<name>A0A5J6ZBF2_9GAMM</name>
<dbReference type="NCBIfam" id="TIGR02432">
    <property type="entry name" value="lysidine_TilS_N"/>
    <property type="match status" value="1"/>
</dbReference>
<evidence type="ECO:0000313" key="12">
    <source>
        <dbReference type="Proteomes" id="UP000326914"/>
    </source>
</evidence>
<keyword evidence="3 8" id="KW-0436">Ligase</keyword>
<feature type="transmembrane region" description="Helical" evidence="9">
    <location>
        <begin position="12"/>
        <end position="32"/>
    </location>
</feature>
<comment type="function">
    <text evidence="8">Ligates lysine onto the cytidine present at position 34 of the AUA codon-specific tRNA(Ile) that contains the anticodon CAU, in an ATP-dependent manner. Cytidine is converted to lysidine, thus changing the amino acid specificity of the tRNA from methionine to isoleucine.</text>
</comment>
<dbReference type="HAMAP" id="MF_01161">
    <property type="entry name" value="tRNA_Ile_lys_synt"/>
    <property type="match status" value="1"/>
</dbReference>
<accession>A0A5J6ZBF2</accession>
<dbReference type="NCBIfam" id="TIGR02433">
    <property type="entry name" value="lysidine_TilS_C"/>
    <property type="match status" value="1"/>
</dbReference>
<keyword evidence="5 8" id="KW-0547">Nucleotide-binding</keyword>
<evidence type="ECO:0000256" key="1">
    <source>
        <dbReference type="ARBA" id="ARBA00004496"/>
    </source>
</evidence>
<dbReference type="Pfam" id="PF11734">
    <property type="entry name" value="TilS_C"/>
    <property type="match status" value="1"/>
</dbReference>
<dbReference type="SUPFAM" id="SSF52402">
    <property type="entry name" value="Adenine nucleotide alpha hydrolases-like"/>
    <property type="match status" value="1"/>
</dbReference>
<keyword evidence="9" id="KW-1133">Transmembrane helix</keyword>
<feature type="domain" description="Lysidine-tRNA(Ile) synthetase C-terminal" evidence="10">
    <location>
        <begin position="357"/>
        <end position="432"/>
    </location>
</feature>
<dbReference type="InterPro" id="IPR014729">
    <property type="entry name" value="Rossmann-like_a/b/a_fold"/>
</dbReference>
<keyword evidence="6 8" id="KW-0067">ATP-binding</keyword>
<evidence type="ECO:0000259" key="10">
    <source>
        <dbReference type="SMART" id="SM00977"/>
    </source>
</evidence>
<dbReference type="EC" id="6.3.4.19" evidence="8"/>
<dbReference type="GO" id="GO:0005524">
    <property type="term" value="F:ATP binding"/>
    <property type="evidence" value="ECO:0007669"/>
    <property type="project" value="UniProtKB-UniRule"/>
</dbReference>
<proteinExistence type="inferred from homology"/>
<dbReference type="GO" id="GO:0006400">
    <property type="term" value="P:tRNA modification"/>
    <property type="evidence" value="ECO:0007669"/>
    <property type="project" value="UniProtKB-UniRule"/>
</dbReference>
<evidence type="ECO:0000256" key="5">
    <source>
        <dbReference type="ARBA" id="ARBA00022741"/>
    </source>
</evidence>
<dbReference type="SUPFAM" id="SSF56037">
    <property type="entry name" value="PheT/TilS domain"/>
    <property type="match status" value="1"/>
</dbReference>
<dbReference type="Gene3D" id="3.40.50.620">
    <property type="entry name" value="HUPs"/>
    <property type="match status" value="1"/>
</dbReference>
<dbReference type="InterPro" id="IPR012795">
    <property type="entry name" value="tRNA_Ile_lys_synt_N"/>
</dbReference>
<dbReference type="Gene3D" id="1.20.59.20">
    <property type="match status" value="1"/>
</dbReference>
<dbReference type="Proteomes" id="UP000326914">
    <property type="component" value="Chromosome"/>
</dbReference>
<comment type="similarity">
    <text evidence="8">Belongs to the tRNA(Ile)-lysidine synthase family.</text>
</comment>
<dbReference type="InterPro" id="IPR012796">
    <property type="entry name" value="Lysidine-tRNA-synth_C"/>
</dbReference>
<keyword evidence="2 8" id="KW-0963">Cytoplasm</keyword>
<keyword evidence="4 8" id="KW-0819">tRNA processing</keyword>